<dbReference type="PANTHER" id="PTHR21221:SF1">
    <property type="entry name" value="UREIDOGLYCOLATE LYASE"/>
    <property type="match status" value="1"/>
</dbReference>
<gene>
    <name evidence="5" type="ORF">E1H14_04545</name>
</gene>
<evidence type="ECO:0000313" key="6">
    <source>
        <dbReference type="Proteomes" id="UP000325302"/>
    </source>
</evidence>
<evidence type="ECO:0000256" key="4">
    <source>
        <dbReference type="ARBA" id="ARBA00047684"/>
    </source>
</evidence>
<dbReference type="RefSeq" id="WP_149390507.1">
    <property type="nucleotide sequence ID" value="NZ_SMRS01000003.1"/>
</dbReference>
<dbReference type="AlphaFoldDB" id="A0A5A9W4F1"/>
<proteinExistence type="predicted"/>
<protein>
    <submittedName>
        <fullName evidence="5">Ureidoglycolate lyase</fullName>
        <ecNumber evidence="5">4.3.2.3</ecNumber>
    </submittedName>
</protein>
<evidence type="ECO:0000256" key="2">
    <source>
        <dbReference type="ARBA" id="ARBA00022631"/>
    </source>
</evidence>
<name>A0A5A9W4F1_9GAMM</name>
<dbReference type="InterPro" id="IPR024060">
    <property type="entry name" value="Ureidoglycolate_lyase_dom_sf"/>
</dbReference>
<dbReference type="GO" id="GO:0006144">
    <property type="term" value="P:purine nucleobase metabolic process"/>
    <property type="evidence" value="ECO:0007669"/>
    <property type="project" value="UniProtKB-KW"/>
</dbReference>
<evidence type="ECO:0000256" key="1">
    <source>
        <dbReference type="ARBA" id="ARBA00011738"/>
    </source>
</evidence>
<keyword evidence="3 5" id="KW-0456">Lyase</keyword>
<organism evidence="5 6">
    <name type="scientific">Nitrincola tapanii</name>
    <dbReference type="NCBI Taxonomy" id="1708751"/>
    <lineage>
        <taxon>Bacteria</taxon>
        <taxon>Pseudomonadati</taxon>
        <taxon>Pseudomonadota</taxon>
        <taxon>Gammaproteobacteria</taxon>
        <taxon>Oceanospirillales</taxon>
        <taxon>Oceanospirillaceae</taxon>
        <taxon>Nitrincola</taxon>
    </lineage>
</organism>
<dbReference type="PIRSF" id="PIRSF017306">
    <property type="entry name" value="Ureidogly_hydro"/>
    <property type="match status" value="1"/>
</dbReference>
<dbReference type="InterPro" id="IPR011051">
    <property type="entry name" value="RmlC_Cupin_sf"/>
</dbReference>
<dbReference type="CDD" id="cd20298">
    <property type="entry name" value="cupin_UAH"/>
    <property type="match status" value="1"/>
</dbReference>
<dbReference type="InterPro" id="IPR007247">
    <property type="entry name" value="Ureidogly_lyase"/>
</dbReference>
<dbReference type="PANTHER" id="PTHR21221">
    <property type="entry name" value="UREIDOGLYCOLATE HYDROLASE"/>
    <property type="match status" value="1"/>
</dbReference>
<dbReference type="EMBL" id="SMRS01000003">
    <property type="protein sequence ID" value="KAA0875502.1"/>
    <property type="molecule type" value="Genomic_DNA"/>
</dbReference>
<keyword evidence="2" id="KW-0659">Purine metabolism</keyword>
<dbReference type="Proteomes" id="UP000325302">
    <property type="component" value="Unassembled WGS sequence"/>
</dbReference>
<dbReference type="GO" id="GO:0004848">
    <property type="term" value="F:ureidoglycolate hydrolase activity"/>
    <property type="evidence" value="ECO:0007669"/>
    <property type="project" value="InterPro"/>
</dbReference>
<dbReference type="OrthoDB" id="9804602at2"/>
<dbReference type="Gene3D" id="2.60.120.480">
    <property type="entry name" value="Ureidoglycolate hydrolase"/>
    <property type="match status" value="1"/>
</dbReference>
<comment type="catalytic activity">
    <reaction evidence="4">
        <text>(S)-ureidoglycolate = urea + glyoxylate</text>
        <dbReference type="Rhea" id="RHEA:11304"/>
        <dbReference type="ChEBI" id="CHEBI:16199"/>
        <dbReference type="ChEBI" id="CHEBI:36655"/>
        <dbReference type="ChEBI" id="CHEBI:57296"/>
        <dbReference type="EC" id="4.3.2.3"/>
    </reaction>
</comment>
<dbReference type="EC" id="4.3.2.3" evidence="5"/>
<comment type="subunit">
    <text evidence="1">Homodimer.</text>
</comment>
<dbReference type="Pfam" id="PF04115">
    <property type="entry name" value="Ureidogly_lyase"/>
    <property type="match status" value="1"/>
</dbReference>
<comment type="caution">
    <text evidence="5">The sequence shown here is derived from an EMBL/GenBank/DDBJ whole genome shotgun (WGS) entry which is preliminary data.</text>
</comment>
<dbReference type="SUPFAM" id="SSF51182">
    <property type="entry name" value="RmlC-like cupins"/>
    <property type="match status" value="1"/>
</dbReference>
<evidence type="ECO:0000256" key="3">
    <source>
        <dbReference type="ARBA" id="ARBA00023239"/>
    </source>
</evidence>
<dbReference type="NCBIfam" id="NF009932">
    <property type="entry name" value="PRK13395.1"/>
    <property type="match status" value="1"/>
</dbReference>
<keyword evidence="6" id="KW-1185">Reference proteome</keyword>
<evidence type="ECO:0000313" key="5">
    <source>
        <dbReference type="EMBL" id="KAA0875502.1"/>
    </source>
</evidence>
<dbReference type="GO" id="GO:0050385">
    <property type="term" value="F:ureidoglycolate lyase activity"/>
    <property type="evidence" value="ECO:0007669"/>
    <property type="project" value="UniProtKB-EC"/>
</dbReference>
<dbReference type="InterPro" id="IPR047233">
    <property type="entry name" value="UAH_cupin"/>
</dbReference>
<accession>A0A5A9W4F1</accession>
<dbReference type="GO" id="GO:0000256">
    <property type="term" value="P:allantoin catabolic process"/>
    <property type="evidence" value="ECO:0007669"/>
    <property type="project" value="InterPro"/>
</dbReference>
<sequence>MMQLPITPLTQENFAPFGDLIDWRQAEHFLINAGTTQRFHCLAEVNTGAEDGRAIISIFRKPQADSLPLRVTLLERHPQGSQAFIPLNAQPFFILVAPATEGSKPDLHQLKLFLSDGQQGVNYAAGVWHHPLIALQDGDCFLVVDRQGDLANCDEYTLEAHLELWIPALSASTDTLCVHDSNA</sequence>
<reference evidence="5 6" key="1">
    <citation type="submission" date="2019-03" db="EMBL/GenBank/DDBJ databases">
        <title>Nitrincola sp. nov. isolated from an Indian soda lake.</title>
        <authorList>
            <person name="Joshi A."/>
            <person name="Thite S.V."/>
            <person name="Joseph N."/>
            <person name="Dhotre D."/>
            <person name="Moorthy M."/>
            <person name="Shouche Y.S."/>
        </authorList>
    </citation>
    <scope>NUCLEOTIDE SEQUENCE [LARGE SCALE GENOMIC DNA]</scope>
    <source>
        <strain evidence="5 6">MEB193</strain>
    </source>
</reference>